<proteinExistence type="predicted"/>
<feature type="compositionally biased region" description="Acidic residues" evidence="1">
    <location>
        <begin position="108"/>
        <end position="117"/>
    </location>
</feature>
<feature type="compositionally biased region" description="Polar residues" evidence="1">
    <location>
        <begin position="311"/>
        <end position="335"/>
    </location>
</feature>
<feature type="compositionally biased region" description="Basic and acidic residues" evidence="1">
    <location>
        <begin position="118"/>
        <end position="128"/>
    </location>
</feature>
<sequence>MGFRKGVFRNAGVRTTYYVNDKTGVVKPKNKKTCRKISCRKMKEFLMPTCVICRINFRSPMLFENHICSLEHIKMEERVHKGRDREHHAEKEVDMDSLLVLDSVGSADESDSEEEGSEEKSERGDGEKKKKKAQINLGADYVKKVQVMYCELCGIYLPRTGEEDVALANHCRTRNHLQRYVRYKDDRALRKEAERIHRRDKAEQEARKAQEAKKEASESSSGAEKAPTKEENTEVKPEKSANTSLDASGDNVDLDDKLWADVDKRLDELLEEVEPGNKSSDDDDESGRYDRFRYSDKKGGKASSEDMEGGETSNSSLPSAAETSSKQEVTSPKEN</sequence>
<evidence type="ECO:0000313" key="2">
    <source>
        <dbReference type="EMBL" id="KAK3907615.1"/>
    </source>
</evidence>
<keyword evidence="3" id="KW-1185">Reference proteome</keyword>
<protein>
    <submittedName>
        <fullName evidence="2">RNA-binding protein 20</fullName>
    </submittedName>
</protein>
<feature type="region of interest" description="Disordered" evidence="1">
    <location>
        <begin position="106"/>
        <end position="132"/>
    </location>
</feature>
<feature type="compositionally biased region" description="Basic and acidic residues" evidence="1">
    <location>
        <begin position="192"/>
        <end position="217"/>
    </location>
</feature>
<name>A0AAE1GQ44_9NEOP</name>
<dbReference type="Proteomes" id="UP001219518">
    <property type="component" value="Unassembled WGS sequence"/>
</dbReference>
<feature type="compositionally biased region" description="Basic and acidic residues" evidence="1">
    <location>
        <begin position="286"/>
        <end position="299"/>
    </location>
</feature>
<reference evidence="2" key="2">
    <citation type="journal article" date="2023" name="BMC Genomics">
        <title>Pest status, molecular evolution, and epigenetic factors derived from the genome assembly of Frankliniella fusca, a thysanopteran phytovirus vector.</title>
        <authorList>
            <person name="Catto M.A."/>
            <person name="Labadie P.E."/>
            <person name="Jacobson A.L."/>
            <person name="Kennedy G.G."/>
            <person name="Srinivasan R."/>
            <person name="Hunt B.G."/>
        </authorList>
    </citation>
    <scope>NUCLEOTIDE SEQUENCE</scope>
    <source>
        <strain evidence="2">PL_HMW_Pooled</strain>
    </source>
</reference>
<dbReference type="PANTHER" id="PTHR15491">
    <property type="match status" value="1"/>
</dbReference>
<reference evidence="2" key="1">
    <citation type="submission" date="2021-07" db="EMBL/GenBank/DDBJ databases">
        <authorList>
            <person name="Catto M.A."/>
            <person name="Jacobson A."/>
            <person name="Kennedy G."/>
            <person name="Labadie P."/>
            <person name="Hunt B.G."/>
            <person name="Srinivasan R."/>
        </authorList>
    </citation>
    <scope>NUCLEOTIDE SEQUENCE</scope>
    <source>
        <strain evidence="2">PL_HMW_Pooled</strain>
        <tissue evidence="2">Head</tissue>
    </source>
</reference>
<dbReference type="SUPFAM" id="SSF57667">
    <property type="entry name" value="beta-beta-alpha zinc fingers"/>
    <property type="match status" value="1"/>
</dbReference>
<evidence type="ECO:0000313" key="3">
    <source>
        <dbReference type="Proteomes" id="UP001219518"/>
    </source>
</evidence>
<dbReference type="AlphaFoldDB" id="A0AAE1GQ44"/>
<dbReference type="InterPro" id="IPR026811">
    <property type="entry name" value="CIZ1"/>
</dbReference>
<organism evidence="2 3">
    <name type="scientific">Frankliniella fusca</name>
    <dbReference type="NCBI Taxonomy" id="407009"/>
    <lineage>
        <taxon>Eukaryota</taxon>
        <taxon>Metazoa</taxon>
        <taxon>Ecdysozoa</taxon>
        <taxon>Arthropoda</taxon>
        <taxon>Hexapoda</taxon>
        <taxon>Insecta</taxon>
        <taxon>Pterygota</taxon>
        <taxon>Neoptera</taxon>
        <taxon>Paraneoptera</taxon>
        <taxon>Thysanoptera</taxon>
        <taxon>Terebrantia</taxon>
        <taxon>Thripoidea</taxon>
        <taxon>Thripidae</taxon>
        <taxon>Frankliniella</taxon>
    </lineage>
</organism>
<evidence type="ECO:0000256" key="1">
    <source>
        <dbReference type="SAM" id="MobiDB-lite"/>
    </source>
</evidence>
<dbReference type="InterPro" id="IPR036236">
    <property type="entry name" value="Znf_C2H2_sf"/>
</dbReference>
<dbReference type="EMBL" id="JAHWGI010000014">
    <property type="protein sequence ID" value="KAK3907615.1"/>
    <property type="molecule type" value="Genomic_DNA"/>
</dbReference>
<feature type="region of interest" description="Disordered" evidence="1">
    <location>
        <begin position="192"/>
        <end position="255"/>
    </location>
</feature>
<comment type="caution">
    <text evidence="2">The sequence shown here is derived from an EMBL/GenBank/DDBJ whole genome shotgun (WGS) entry which is preliminary data.</text>
</comment>
<accession>A0AAE1GQ44</accession>
<dbReference type="PANTHER" id="PTHR15491:SF18">
    <property type="entry name" value="CIZ1 ZINC FINGER PROTEIN, ISOFORM A"/>
    <property type="match status" value="1"/>
</dbReference>
<gene>
    <name evidence="2" type="ORF">KUF71_018251</name>
</gene>
<feature type="compositionally biased region" description="Basic and acidic residues" evidence="1">
    <location>
        <begin position="226"/>
        <end position="239"/>
    </location>
</feature>
<feature type="region of interest" description="Disordered" evidence="1">
    <location>
        <begin position="270"/>
        <end position="335"/>
    </location>
</feature>